<comment type="caution">
    <text evidence="1">The sequence shown here is derived from an EMBL/GenBank/DDBJ whole genome shotgun (WGS) entry which is preliminary data.</text>
</comment>
<reference evidence="1" key="1">
    <citation type="submission" date="2024-11" db="EMBL/GenBank/DDBJ databases">
        <authorList>
            <person name="Lucas J.A."/>
        </authorList>
    </citation>
    <scope>NUCLEOTIDE SEQUENCE</scope>
    <source>
        <strain evidence="1">Z 8.8</strain>
    </source>
</reference>
<name>A0ACC7N541_9PSED</name>
<keyword evidence="2" id="KW-1185">Reference proteome</keyword>
<evidence type="ECO:0000313" key="2">
    <source>
        <dbReference type="Proteomes" id="UP001622950"/>
    </source>
</evidence>
<proteinExistence type="predicted"/>
<protein>
    <submittedName>
        <fullName evidence="1">Uncharacterized protein</fullName>
    </submittedName>
</protein>
<sequence>MKSRMVVGSFAVAAVLGLQGCASILGDSQYPVAVSSAPTGASFEITNKNGQVVHSGNTPSTVTLKSGNGYFSGQTYQLKFKKDGYPDKVVELDSSLSGWYWGNILIGGVIGLLIVDPLTGAMYKLPETASADLGKPVAQTGPTGMSIALIDSLTNAQRQVLIPIN</sequence>
<gene>
    <name evidence="1" type="ORF">ACJEBM_30385</name>
</gene>
<accession>A0ACC7N541</accession>
<evidence type="ECO:0000313" key="1">
    <source>
        <dbReference type="EMBL" id="MFK9084967.1"/>
    </source>
</evidence>
<dbReference type="EMBL" id="JBJHQE010000116">
    <property type="protein sequence ID" value="MFK9084967.1"/>
    <property type="molecule type" value="Genomic_DNA"/>
</dbReference>
<dbReference type="Proteomes" id="UP001622950">
    <property type="component" value="Unassembled WGS sequence"/>
</dbReference>
<organism evidence="1 2">
    <name type="scientific">Pseudomonas neuropathica</name>
    <dbReference type="NCBI Taxonomy" id="2730425"/>
    <lineage>
        <taxon>Bacteria</taxon>
        <taxon>Pseudomonadati</taxon>
        <taxon>Pseudomonadota</taxon>
        <taxon>Gammaproteobacteria</taxon>
        <taxon>Pseudomonadales</taxon>
        <taxon>Pseudomonadaceae</taxon>
        <taxon>Pseudomonas</taxon>
    </lineage>
</organism>